<name>A0A1V0P1A6_LACLL</name>
<evidence type="ECO:0000313" key="3">
    <source>
        <dbReference type="Proteomes" id="UP000192095"/>
    </source>
</evidence>
<sequence length="224" mass="24241">MALNLNYGDRKIFWGDEGLLIGKIDVTAGKATAKNIQLATGMVSVSAMEDSAEVANFPADNKPDHGSKKGATLLQGEMAFMQIDEPVGETLLGQVKSENGLGWVPTGVYTEHIAQYVNQAQKHTAEGEVINGYKIVVYPALKATGEGTFESETDNSDGVDPIQYTIPLQATASPNYKSQGNTPAQMTYEVWGKQAEEFEKMMEKELFIMFPDTVIPDGSKPAGK</sequence>
<feature type="domain" description="Phage tail tube protein N-terminal" evidence="1">
    <location>
        <begin position="4"/>
        <end position="215"/>
    </location>
</feature>
<dbReference type="AlphaFoldDB" id="A0A1V0P1A6"/>
<dbReference type="InterPro" id="IPR046764">
    <property type="entry name" value="L_lac_phage_MSP_N"/>
</dbReference>
<protein>
    <submittedName>
        <fullName evidence="2">Capsid protein</fullName>
    </submittedName>
</protein>
<dbReference type="Pfam" id="PF06488">
    <property type="entry name" value="L_lac_phage_MSP"/>
    <property type="match status" value="1"/>
</dbReference>
<dbReference type="EMBL" id="CP015902">
    <property type="protein sequence ID" value="ARE20541.1"/>
    <property type="molecule type" value="Genomic_DNA"/>
</dbReference>
<dbReference type="RefSeq" id="WP_052230904.1">
    <property type="nucleotide sequence ID" value="NZ_CP010050.1"/>
</dbReference>
<reference evidence="2 3" key="1">
    <citation type="journal article" date="2017" name="BMC Genomics">
        <title>Comparative and functional genomics of the Lactococcus lactis taxon; insights into evolution and niche adaptation.</title>
        <authorList>
            <person name="Kelleher P."/>
            <person name="Bottacini F."/>
            <person name="Mahony J."/>
            <person name="Kilcawley K.N."/>
            <person name="van Sinderen D."/>
        </authorList>
    </citation>
    <scope>NUCLEOTIDE SEQUENCE [LARGE SCALE GENOMIC DNA]</scope>
    <source>
        <strain evidence="2 3">UC06</strain>
    </source>
</reference>
<dbReference type="Proteomes" id="UP000192095">
    <property type="component" value="Chromosome"/>
</dbReference>
<evidence type="ECO:0000259" key="1">
    <source>
        <dbReference type="Pfam" id="PF06488"/>
    </source>
</evidence>
<evidence type="ECO:0000313" key="2">
    <source>
        <dbReference type="EMBL" id="ARE20541.1"/>
    </source>
</evidence>
<gene>
    <name evidence="2" type="ORF">LLUC06_0994</name>
</gene>
<accession>A0A1V0P1A6</accession>
<organism evidence="2 3">
    <name type="scientific">Lactococcus lactis subsp. lactis</name>
    <name type="common">Streptococcus lactis</name>
    <dbReference type="NCBI Taxonomy" id="1360"/>
    <lineage>
        <taxon>Bacteria</taxon>
        <taxon>Bacillati</taxon>
        <taxon>Bacillota</taxon>
        <taxon>Bacilli</taxon>
        <taxon>Lactobacillales</taxon>
        <taxon>Streptococcaceae</taxon>
        <taxon>Lactococcus</taxon>
    </lineage>
</organism>
<proteinExistence type="predicted"/>